<dbReference type="AlphaFoldDB" id="A0A158R2W1"/>
<sequence length="490" mass="54728">MAGRNGREPEILPQSVGNIRRPNQKPFHRLAQTVEPHVLVVDVIERPFVAAFGTGKTVIGACIAALLVQRGHRIVITASTNVAVAQITETILGVDLAAGMPLCRFVAETVQYDESVPRTAVDMNEVLKSFADRFRKVLSDALLNTCERYRRGRILVDDHHRNRIPAGRSLTPLEREELLVAERDVSDLMEDMVAIMFRWYCPDILLITTSSLLNTTSAGGIFRDYLGEFDILLCDEASQVPEPVFAAMLSRLPQARHIYIGDLHQLEPFARCSRSTSAALLGARSMIDVLTRARAVPAASLITTFRAHPGLIDLPNQFTNESLPFICIDVDRVLRRSTTMSRTNESEAEVCRTIVQRLIQRGIEPATIGLIAFYRDQHRHLANFARSVGVDLATVDSIQGREKDVVILLTTRPHFTPETSEFIDDVYRRDVALTRCRHGQLVLGHQLSLVAVPVWHKVLTCRQNHGALVDVDMEEYLPALQEAGEMEAFS</sequence>
<dbReference type="OMA" id="HRHLANF"/>
<keyword evidence="3" id="KW-0347">Helicase</keyword>
<dbReference type="Pfam" id="PF13245">
    <property type="entry name" value="AAA_19"/>
    <property type="match status" value="1"/>
</dbReference>
<accession>A0A158R2W1</accession>
<evidence type="ECO:0000313" key="9">
    <source>
        <dbReference type="WBParaSite" id="NBR_0001698501-mRNA-1"/>
    </source>
</evidence>
<dbReference type="Proteomes" id="UP000271162">
    <property type="component" value="Unassembled WGS sequence"/>
</dbReference>
<dbReference type="GO" id="GO:0005524">
    <property type="term" value="F:ATP binding"/>
    <property type="evidence" value="ECO:0007669"/>
    <property type="project" value="UniProtKB-KW"/>
</dbReference>
<reference evidence="9" key="1">
    <citation type="submission" date="2016-04" db="UniProtKB">
        <authorList>
            <consortium name="WormBaseParasite"/>
        </authorList>
    </citation>
    <scope>IDENTIFICATION</scope>
</reference>
<keyword evidence="1" id="KW-0547">Nucleotide-binding</keyword>
<feature type="region of interest" description="Disordered" evidence="5">
    <location>
        <begin position="1"/>
        <end position="22"/>
    </location>
</feature>
<dbReference type="Pfam" id="PF13087">
    <property type="entry name" value="AAA_12"/>
    <property type="match status" value="1"/>
</dbReference>
<evidence type="ECO:0000256" key="4">
    <source>
        <dbReference type="ARBA" id="ARBA00022840"/>
    </source>
</evidence>
<dbReference type="CDD" id="cd18808">
    <property type="entry name" value="SF1_C_Upf1"/>
    <property type="match status" value="1"/>
</dbReference>
<evidence type="ECO:0000256" key="3">
    <source>
        <dbReference type="ARBA" id="ARBA00022806"/>
    </source>
</evidence>
<dbReference type="WBParaSite" id="NBR_0001698501-mRNA-1">
    <property type="protein sequence ID" value="NBR_0001698501-mRNA-1"/>
    <property type="gene ID" value="NBR_0001698501"/>
</dbReference>
<organism evidence="9">
    <name type="scientific">Nippostrongylus brasiliensis</name>
    <name type="common">Rat hookworm</name>
    <dbReference type="NCBI Taxonomy" id="27835"/>
    <lineage>
        <taxon>Eukaryota</taxon>
        <taxon>Metazoa</taxon>
        <taxon>Ecdysozoa</taxon>
        <taxon>Nematoda</taxon>
        <taxon>Chromadorea</taxon>
        <taxon>Rhabditida</taxon>
        <taxon>Rhabditina</taxon>
        <taxon>Rhabditomorpha</taxon>
        <taxon>Strongyloidea</taxon>
        <taxon>Heligmosomidae</taxon>
        <taxon>Nippostrongylus</taxon>
    </lineage>
</organism>
<evidence type="ECO:0000259" key="6">
    <source>
        <dbReference type="Pfam" id="PF13087"/>
    </source>
</evidence>
<dbReference type="EMBL" id="UYSL01022497">
    <property type="protein sequence ID" value="VDL80595.1"/>
    <property type="molecule type" value="Genomic_DNA"/>
</dbReference>
<dbReference type="GO" id="GO:0043139">
    <property type="term" value="F:5'-3' DNA helicase activity"/>
    <property type="evidence" value="ECO:0007669"/>
    <property type="project" value="TreeGrafter"/>
</dbReference>
<evidence type="ECO:0000313" key="8">
    <source>
        <dbReference type="Proteomes" id="UP000271162"/>
    </source>
</evidence>
<proteinExistence type="predicted"/>
<dbReference type="STRING" id="27835.A0A158R2W1"/>
<dbReference type="GO" id="GO:0016787">
    <property type="term" value="F:hydrolase activity"/>
    <property type="evidence" value="ECO:0007669"/>
    <property type="project" value="UniProtKB-KW"/>
</dbReference>
<feature type="domain" description="DNA2/NAM7 helicase-like C-terminal" evidence="6">
    <location>
        <begin position="317"/>
        <end position="446"/>
    </location>
</feature>
<dbReference type="PANTHER" id="PTHR43788">
    <property type="entry name" value="DNA2/NAM7 HELICASE FAMILY MEMBER"/>
    <property type="match status" value="1"/>
</dbReference>
<keyword evidence="8" id="KW-1185">Reference proteome</keyword>
<evidence type="ECO:0000256" key="1">
    <source>
        <dbReference type="ARBA" id="ARBA00022741"/>
    </source>
</evidence>
<keyword evidence="2" id="KW-0378">Hydrolase</keyword>
<protein>
    <submittedName>
        <fullName evidence="9">Probable helicase senataxin (inferred by orthology to a human protein)</fullName>
    </submittedName>
</protein>
<feature type="compositionally biased region" description="Basic and acidic residues" evidence="5">
    <location>
        <begin position="1"/>
        <end position="10"/>
    </location>
</feature>
<dbReference type="InterPro" id="IPR027417">
    <property type="entry name" value="P-loop_NTPase"/>
</dbReference>
<dbReference type="Gene3D" id="3.40.50.300">
    <property type="entry name" value="P-loop containing nucleotide triphosphate hydrolases"/>
    <property type="match status" value="2"/>
</dbReference>
<keyword evidence="4" id="KW-0067">ATP-binding</keyword>
<reference evidence="7 8" key="2">
    <citation type="submission" date="2018-11" db="EMBL/GenBank/DDBJ databases">
        <authorList>
            <consortium name="Pathogen Informatics"/>
        </authorList>
    </citation>
    <scope>NUCLEOTIDE SEQUENCE [LARGE SCALE GENOMIC DNA]</scope>
</reference>
<dbReference type="SUPFAM" id="SSF52540">
    <property type="entry name" value="P-loop containing nucleoside triphosphate hydrolases"/>
    <property type="match status" value="1"/>
</dbReference>
<name>A0A158R2W1_NIPBR</name>
<evidence type="ECO:0000313" key="7">
    <source>
        <dbReference type="EMBL" id="VDL80595.1"/>
    </source>
</evidence>
<dbReference type="PANTHER" id="PTHR43788:SF16">
    <property type="entry name" value="HELICASE WITH ZINC FINGER 2"/>
    <property type="match status" value="1"/>
</dbReference>
<dbReference type="InterPro" id="IPR047187">
    <property type="entry name" value="SF1_C_Upf1"/>
</dbReference>
<evidence type="ECO:0000256" key="2">
    <source>
        <dbReference type="ARBA" id="ARBA00022801"/>
    </source>
</evidence>
<evidence type="ECO:0000256" key="5">
    <source>
        <dbReference type="SAM" id="MobiDB-lite"/>
    </source>
</evidence>
<gene>
    <name evidence="7" type="ORF">NBR_LOCUS16982</name>
</gene>
<dbReference type="InterPro" id="IPR041679">
    <property type="entry name" value="DNA2/NAM7-like_C"/>
</dbReference>
<dbReference type="InterPro" id="IPR050534">
    <property type="entry name" value="Coronavir_polyprotein_1ab"/>
</dbReference>